<dbReference type="InterPro" id="IPR001967">
    <property type="entry name" value="Peptidase_S11_N"/>
</dbReference>
<dbReference type="InterPro" id="IPR018044">
    <property type="entry name" value="Peptidase_S11"/>
</dbReference>
<keyword evidence="3" id="KW-0378">Hydrolase</keyword>
<evidence type="ECO:0000256" key="3">
    <source>
        <dbReference type="ARBA" id="ARBA00022801"/>
    </source>
</evidence>
<feature type="active site" evidence="7">
    <location>
        <position position="162"/>
    </location>
</feature>
<dbReference type="GO" id="GO:0009252">
    <property type="term" value="P:peptidoglycan biosynthetic process"/>
    <property type="evidence" value="ECO:0007669"/>
    <property type="project" value="UniProtKB-KW"/>
</dbReference>
<dbReference type="AlphaFoldDB" id="A0A1G6GX09"/>
<dbReference type="GO" id="GO:0008360">
    <property type="term" value="P:regulation of cell shape"/>
    <property type="evidence" value="ECO:0007669"/>
    <property type="project" value="UniProtKB-KW"/>
</dbReference>
<feature type="domain" description="Peptidase S11 D-alanyl-D-alanine carboxypeptidase A N-terminal" evidence="10">
    <location>
        <begin position="67"/>
        <end position="299"/>
    </location>
</feature>
<keyword evidence="2" id="KW-0732">Signal</keyword>
<keyword evidence="12" id="KW-1185">Reference proteome</keyword>
<keyword evidence="4" id="KW-0133">Cell shape</keyword>
<dbReference type="PANTHER" id="PTHR21581:SF6">
    <property type="entry name" value="TRAFFICKING PROTEIN PARTICLE COMPLEX SUBUNIT 12"/>
    <property type="match status" value="1"/>
</dbReference>
<feature type="active site" description="Acyl-ester intermediate" evidence="7">
    <location>
        <position position="100"/>
    </location>
</feature>
<dbReference type="GO" id="GO:0006508">
    <property type="term" value="P:proteolysis"/>
    <property type="evidence" value="ECO:0007669"/>
    <property type="project" value="InterPro"/>
</dbReference>
<dbReference type="GO" id="GO:0071555">
    <property type="term" value="P:cell wall organization"/>
    <property type="evidence" value="ECO:0007669"/>
    <property type="project" value="UniProtKB-KW"/>
</dbReference>
<dbReference type="SUPFAM" id="SSF56601">
    <property type="entry name" value="beta-lactamase/transpeptidase-like"/>
    <property type="match status" value="1"/>
</dbReference>
<evidence type="ECO:0000256" key="1">
    <source>
        <dbReference type="ARBA" id="ARBA00007164"/>
    </source>
</evidence>
<evidence type="ECO:0000313" key="11">
    <source>
        <dbReference type="EMBL" id="SDB86205.1"/>
    </source>
</evidence>
<dbReference type="EMBL" id="FMYK01000001">
    <property type="protein sequence ID" value="SDB86205.1"/>
    <property type="molecule type" value="Genomic_DNA"/>
</dbReference>
<protein>
    <submittedName>
        <fullName evidence="11">D-alanyl-D-alanine carboxypeptidase (Penicillin-binding protein 5/6)</fullName>
    </submittedName>
</protein>
<evidence type="ECO:0000256" key="7">
    <source>
        <dbReference type="PIRSR" id="PIRSR618044-1"/>
    </source>
</evidence>
<dbReference type="Pfam" id="PF00768">
    <property type="entry name" value="Peptidase_S11"/>
    <property type="match status" value="1"/>
</dbReference>
<evidence type="ECO:0000256" key="5">
    <source>
        <dbReference type="ARBA" id="ARBA00022984"/>
    </source>
</evidence>
<accession>A0A1G6GX09</accession>
<keyword evidence="11" id="KW-0121">Carboxypeptidase</keyword>
<dbReference type="GO" id="GO:0009002">
    <property type="term" value="F:serine-type D-Ala-D-Ala carboxypeptidase activity"/>
    <property type="evidence" value="ECO:0007669"/>
    <property type="project" value="InterPro"/>
</dbReference>
<evidence type="ECO:0000259" key="10">
    <source>
        <dbReference type="Pfam" id="PF00768"/>
    </source>
</evidence>
<evidence type="ECO:0000256" key="2">
    <source>
        <dbReference type="ARBA" id="ARBA00022729"/>
    </source>
</evidence>
<comment type="similarity">
    <text evidence="1 9">Belongs to the peptidase S11 family.</text>
</comment>
<evidence type="ECO:0000256" key="9">
    <source>
        <dbReference type="RuleBase" id="RU004016"/>
    </source>
</evidence>
<keyword evidence="6" id="KW-0961">Cell wall biogenesis/degradation</keyword>
<gene>
    <name evidence="11" type="ORF">SAMN05421749_101489</name>
</gene>
<evidence type="ECO:0000256" key="6">
    <source>
        <dbReference type="ARBA" id="ARBA00023316"/>
    </source>
</evidence>
<name>A0A1G6GX09_9GAMM</name>
<dbReference type="Gene3D" id="3.40.710.10">
    <property type="entry name" value="DD-peptidase/beta-lactamase superfamily"/>
    <property type="match status" value="1"/>
</dbReference>
<dbReference type="PRINTS" id="PR00725">
    <property type="entry name" value="DADACBPTASE1"/>
</dbReference>
<evidence type="ECO:0000256" key="8">
    <source>
        <dbReference type="PIRSR" id="PIRSR618044-2"/>
    </source>
</evidence>
<reference evidence="12" key="1">
    <citation type="submission" date="2016-09" db="EMBL/GenBank/DDBJ databases">
        <authorList>
            <person name="Varghese N."/>
            <person name="Submissions S."/>
        </authorList>
    </citation>
    <scope>NUCLEOTIDE SEQUENCE [LARGE SCALE GENOMIC DNA]</scope>
    <source>
        <strain evidence="12">ANC 3699</strain>
    </source>
</reference>
<feature type="active site" description="Proton acceptor" evidence="7">
    <location>
        <position position="103"/>
    </location>
</feature>
<dbReference type="PANTHER" id="PTHR21581">
    <property type="entry name" value="D-ALANYL-D-ALANINE CARBOXYPEPTIDASE"/>
    <property type="match status" value="1"/>
</dbReference>
<organism evidence="11 12">
    <name type="scientific">Acinetobacter marinus</name>
    <dbReference type="NCBI Taxonomy" id="281375"/>
    <lineage>
        <taxon>Bacteria</taxon>
        <taxon>Pseudomonadati</taxon>
        <taxon>Pseudomonadota</taxon>
        <taxon>Gammaproteobacteria</taxon>
        <taxon>Moraxellales</taxon>
        <taxon>Moraxellaceae</taxon>
        <taxon>Acinetobacter</taxon>
    </lineage>
</organism>
<keyword evidence="5" id="KW-0573">Peptidoglycan synthesis</keyword>
<proteinExistence type="inferred from homology"/>
<keyword evidence="11" id="KW-0645">Protease</keyword>
<evidence type="ECO:0000313" key="12">
    <source>
        <dbReference type="Proteomes" id="UP000242317"/>
    </source>
</evidence>
<dbReference type="Proteomes" id="UP000242317">
    <property type="component" value="Unassembled WGS sequence"/>
</dbReference>
<sequence length="499" mass="55801">MATTALDTQSTSHHIQTRHISLLFPKKQSTQRITRKNQYFAKLLQGTTLACLSVFSQLSWADILSIHPESVQAQAWMIYDPQSDQIIAQHNADTPRAPASLTKMMVGYLTLKAIEDGKIQLQQQVTVPEIVTSVQWDESQMKIQPSQQLTVQELLAGLVIMSANDAALTLASLVAGDVPQFITLMNQTAQQLGMKHTHFSNPSGITMQDHFSSAHDMALLSTAIVTDTPEYLSYSKQPEFRYKDIHHHATNTLLKIDPSVDGLKTGYTHAAGYNLALTAHRTDINTGLDRRLVVVVMGTPSKQARADEAYKLLNAAFSYTQTRTLNTKIISKANLDIDRIIADIPVKNGRVTTYQVKMPASNAHTLSLLEQPAIQLDMRNFDNASSRFHIDQALIDQLQLTHLGTDPTGQRTLEPLSKPTQFNYQVQLLQSHLNAPISHQAVALANIEVKQFGQTIHEIPVTEEVELQEATWWQKFLVWFEGLFTAWQVDVPKATTYPF</sequence>
<feature type="binding site" evidence="8">
    <location>
        <position position="264"/>
    </location>
    <ligand>
        <name>substrate</name>
    </ligand>
</feature>
<dbReference type="InterPro" id="IPR012338">
    <property type="entry name" value="Beta-lactam/transpept-like"/>
</dbReference>
<evidence type="ECO:0000256" key="4">
    <source>
        <dbReference type="ARBA" id="ARBA00022960"/>
    </source>
</evidence>